<keyword evidence="3" id="KW-1185">Reference proteome</keyword>
<dbReference type="RefSeq" id="WP_169073556.1">
    <property type="nucleotide sequence ID" value="NZ_JABBXH010000001.1"/>
</dbReference>
<dbReference type="Proteomes" id="UP000568664">
    <property type="component" value="Unassembled WGS sequence"/>
</dbReference>
<keyword evidence="1" id="KW-1133">Transmembrane helix</keyword>
<reference evidence="2 3" key="1">
    <citation type="submission" date="2020-04" db="EMBL/GenBank/DDBJ databases">
        <title>Thalassotalea sp. M1531, isolated from the surface of marine red alga.</title>
        <authorList>
            <person name="Pang L."/>
            <person name="Lu D.-C."/>
        </authorList>
    </citation>
    <scope>NUCLEOTIDE SEQUENCE [LARGE SCALE GENOMIC DNA]</scope>
    <source>
        <strain evidence="2 3">M1531</strain>
    </source>
</reference>
<accession>A0A7Y0L9P4</accession>
<feature type="transmembrane region" description="Helical" evidence="1">
    <location>
        <begin position="174"/>
        <end position="198"/>
    </location>
</feature>
<feature type="transmembrane region" description="Helical" evidence="1">
    <location>
        <begin position="72"/>
        <end position="88"/>
    </location>
</feature>
<sequence>MGFPLLDFALASVLMGLGIGLDVAIATVARSGQLATFKTAALWVIGVSLTHTLFPMVGYLLTYFSVQVMPEITPVIGILAFVCIFLYLKGEFIELAHPEQKNEHSQILITLGLILAVSWDALWSGPAKSAQVIGWPELMVWVSFILVGGMVSILAIMSLRMSQLLNHYTANRPYLAWIGSWVQYAVIGYFGLLALVRYTLVLNLYWWQILLISCLLVGVCMLLCIQSRNSEMKLRPIT</sequence>
<evidence type="ECO:0000313" key="3">
    <source>
        <dbReference type="Proteomes" id="UP000568664"/>
    </source>
</evidence>
<keyword evidence="1" id="KW-0812">Transmembrane</keyword>
<feature type="transmembrane region" description="Helical" evidence="1">
    <location>
        <begin position="204"/>
        <end position="225"/>
    </location>
</feature>
<proteinExistence type="predicted"/>
<gene>
    <name evidence="2" type="ORF">HII17_01505</name>
</gene>
<feature type="transmembrane region" description="Helical" evidence="1">
    <location>
        <begin position="138"/>
        <end position="162"/>
    </location>
</feature>
<comment type="caution">
    <text evidence="2">The sequence shown here is derived from an EMBL/GenBank/DDBJ whole genome shotgun (WGS) entry which is preliminary data.</text>
</comment>
<dbReference type="EMBL" id="JABBXH010000001">
    <property type="protein sequence ID" value="NMP30224.1"/>
    <property type="molecule type" value="Genomic_DNA"/>
</dbReference>
<dbReference type="AlphaFoldDB" id="A0A7Y0L9P4"/>
<name>A0A7Y0L9P4_9GAMM</name>
<keyword evidence="1" id="KW-0472">Membrane</keyword>
<protein>
    <recommendedName>
        <fullName evidence="4">Manganese efflux pump MntP</fullName>
    </recommendedName>
</protein>
<feature type="transmembrane region" description="Helical" evidence="1">
    <location>
        <begin position="108"/>
        <end position="126"/>
    </location>
</feature>
<organism evidence="2 3">
    <name type="scientific">Thalassotalea algicola</name>
    <dbReference type="NCBI Taxonomy" id="2716224"/>
    <lineage>
        <taxon>Bacteria</taxon>
        <taxon>Pseudomonadati</taxon>
        <taxon>Pseudomonadota</taxon>
        <taxon>Gammaproteobacteria</taxon>
        <taxon>Alteromonadales</taxon>
        <taxon>Colwelliaceae</taxon>
        <taxon>Thalassotalea</taxon>
    </lineage>
</organism>
<evidence type="ECO:0008006" key="4">
    <source>
        <dbReference type="Google" id="ProtNLM"/>
    </source>
</evidence>
<feature type="transmembrane region" description="Helical" evidence="1">
    <location>
        <begin position="6"/>
        <end position="29"/>
    </location>
</feature>
<feature type="transmembrane region" description="Helical" evidence="1">
    <location>
        <begin position="41"/>
        <end position="66"/>
    </location>
</feature>
<evidence type="ECO:0000256" key="1">
    <source>
        <dbReference type="SAM" id="Phobius"/>
    </source>
</evidence>
<evidence type="ECO:0000313" key="2">
    <source>
        <dbReference type="EMBL" id="NMP30224.1"/>
    </source>
</evidence>